<dbReference type="Proteomes" id="UP000245506">
    <property type="component" value="Unassembled WGS sequence"/>
</dbReference>
<evidence type="ECO:0000256" key="1">
    <source>
        <dbReference type="ARBA" id="ARBA00005695"/>
    </source>
</evidence>
<dbReference type="GO" id="GO:1904680">
    <property type="term" value="F:peptide transmembrane transporter activity"/>
    <property type="evidence" value="ECO:0007669"/>
    <property type="project" value="TreeGrafter"/>
</dbReference>
<evidence type="ECO:0000256" key="2">
    <source>
        <dbReference type="ARBA" id="ARBA00022448"/>
    </source>
</evidence>
<gene>
    <name evidence="6" type="ORF">DKT75_16470</name>
</gene>
<comment type="similarity">
    <text evidence="1">Belongs to the bacterial solute-binding protein 5 family.</text>
</comment>
<keyword evidence="3" id="KW-0732">Signal</keyword>
<dbReference type="Gene3D" id="3.10.105.10">
    <property type="entry name" value="Dipeptide-binding Protein, Domain 3"/>
    <property type="match status" value="1"/>
</dbReference>
<reference evidence="6 7" key="1">
    <citation type="submission" date="2018-05" db="EMBL/GenBank/DDBJ databases">
        <title>Leucothrix arctica sp. nov., isolated from Arctic seawater.</title>
        <authorList>
            <person name="Choi A."/>
            <person name="Baek K."/>
        </authorList>
    </citation>
    <scope>NUCLEOTIDE SEQUENCE [LARGE SCALE GENOMIC DNA]</scope>
    <source>
        <strain evidence="6 7">IMCC9719</strain>
    </source>
</reference>
<evidence type="ECO:0000256" key="4">
    <source>
        <dbReference type="SAM" id="Phobius"/>
    </source>
</evidence>
<feature type="transmembrane region" description="Helical" evidence="4">
    <location>
        <begin position="12"/>
        <end position="30"/>
    </location>
</feature>
<keyword evidence="2" id="KW-0813">Transport</keyword>
<sequence length="649" mass="73609">MQKRLTTRDTILYTLLTLMVILLVLVMYQIDRQWNKLNEMGVAVSEQAKDVQGVRSSVSSLQSSFNDVVASASKTCVSSGVPLATKALEEQTSDASFTAATNNNSDLEVPAAFQRAYQASQKSDYSQGDWKVNSFSSTIKTITPLVSSDAYASDIQQNVLESLLIRDPETLEWSGLIAKDWTVSEDGLTITFNLHDNVRFSDGVPLTAEDVAFTYSFIMNESIKAPGERAFYEKIESVTAVSPYQVKFVYKEPYFQALGTAGGLSILAKHFYKEYMDKGEEFNESKGLLLGSGPYRLADPKSWTSDQGAIELVRNTRYWGAVSPSFDKLVWKVIQNDSARLTTYRNGDIDLYSARPVEYDKLLKDEQVKEKSQNFEYMSPVAGYSYIAWNQKAGKEKTKFADERVRQAMTYLTDRDLIIRDIYRGYAEVAISPFSPRSKQHDPELIARQANVGKAKALLKEVGYEDRNNDGLLEDENGKAFSFKLTYFQGNDDTKRLVLLLKDMFAKAGVELIPDPTEWSVMLERLDQKNFDAIALAWTSGLETDVYQMFHSSQTKTNGNNFINYESDALDGLIDQARVIVDEVKRMAVWKKAEAVFYKEQPYTFLVRRKSLVFIDKRIKNLELTNTGLNQDIHPFEIYVPKSEQKYQQ</sequence>
<organism evidence="6 7">
    <name type="scientific">Leucothrix arctica</name>
    <dbReference type="NCBI Taxonomy" id="1481894"/>
    <lineage>
        <taxon>Bacteria</taxon>
        <taxon>Pseudomonadati</taxon>
        <taxon>Pseudomonadota</taxon>
        <taxon>Gammaproteobacteria</taxon>
        <taxon>Thiotrichales</taxon>
        <taxon>Thiotrichaceae</taxon>
        <taxon>Leucothrix</taxon>
    </lineage>
</organism>
<evidence type="ECO:0000259" key="5">
    <source>
        <dbReference type="Pfam" id="PF00496"/>
    </source>
</evidence>
<dbReference type="InterPro" id="IPR000914">
    <property type="entry name" value="SBP_5_dom"/>
</dbReference>
<dbReference type="AlphaFoldDB" id="A0A317CDE1"/>
<dbReference type="EMBL" id="QGKL01000041">
    <property type="protein sequence ID" value="PWQ94132.1"/>
    <property type="molecule type" value="Genomic_DNA"/>
</dbReference>
<dbReference type="SUPFAM" id="SSF53850">
    <property type="entry name" value="Periplasmic binding protein-like II"/>
    <property type="match status" value="1"/>
</dbReference>
<dbReference type="InterPro" id="IPR039424">
    <property type="entry name" value="SBP_5"/>
</dbReference>
<dbReference type="OrthoDB" id="9801912at2"/>
<dbReference type="PANTHER" id="PTHR30290">
    <property type="entry name" value="PERIPLASMIC BINDING COMPONENT OF ABC TRANSPORTER"/>
    <property type="match status" value="1"/>
</dbReference>
<feature type="domain" description="Solute-binding protein family 5" evidence="5">
    <location>
        <begin position="175"/>
        <end position="560"/>
    </location>
</feature>
<dbReference type="Gene3D" id="3.90.76.10">
    <property type="entry name" value="Dipeptide-binding Protein, Domain 1"/>
    <property type="match status" value="1"/>
</dbReference>
<evidence type="ECO:0000313" key="6">
    <source>
        <dbReference type="EMBL" id="PWQ94132.1"/>
    </source>
</evidence>
<dbReference type="PANTHER" id="PTHR30290:SF9">
    <property type="entry name" value="OLIGOPEPTIDE-BINDING PROTEIN APPA"/>
    <property type="match status" value="1"/>
</dbReference>
<dbReference type="Pfam" id="PF00496">
    <property type="entry name" value="SBP_bac_5"/>
    <property type="match status" value="1"/>
</dbReference>
<comment type="caution">
    <text evidence="6">The sequence shown here is derived from an EMBL/GenBank/DDBJ whole genome shotgun (WGS) entry which is preliminary data.</text>
</comment>
<evidence type="ECO:0000313" key="7">
    <source>
        <dbReference type="Proteomes" id="UP000245506"/>
    </source>
</evidence>
<keyword evidence="4" id="KW-0812">Transmembrane</keyword>
<name>A0A317CDE1_9GAMM</name>
<keyword evidence="4" id="KW-0472">Membrane</keyword>
<dbReference type="Gene3D" id="3.40.190.10">
    <property type="entry name" value="Periplasmic binding protein-like II"/>
    <property type="match status" value="1"/>
</dbReference>
<keyword evidence="7" id="KW-1185">Reference proteome</keyword>
<dbReference type="RefSeq" id="WP_109824770.1">
    <property type="nucleotide sequence ID" value="NZ_QGKL01000041.1"/>
</dbReference>
<proteinExistence type="inferred from homology"/>
<accession>A0A317CDE1</accession>
<evidence type="ECO:0000256" key="3">
    <source>
        <dbReference type="ARBA" id="ARBA00022729"/>
    </source>
</evidence>
<dbReference type="GO" id="GO:0015833">
    <property type="term" value="P:peptide transport"/>
    <property type="evidence" value="ECO:0007669"/>
    <property type="project" value="TreeGrafter"/>
</dbReference>
<keyword evidence="4" id="KW-1133">Transmembrane helix</keyword>
<protein>
    <submittedName>
        <fullName evidence="6">ABC transporter substrate-binding protein</fullName>
    </submittedName>
</protein>